<feature type="signal peptide" evidence="2">
    <location>
        <begin position="1"/>
        <end position="17"/>
    </location>
</feature>
<gene>
    <name evidence="3" type="ORF">OCK74_12975</name>
</gene>
<sequence>MRILTLILLLISFNAFSQCKEYIIGVKGDTLNCVDMKGLKQGRWVVHVDDVRGERGYEEEGVFENSKKEGTWRLFSLEGDLMAVENYRWGQKNGKCLYLNQMGNPIREESWKAVNPENPYDTVDVYDVNDPTKVVEKRVVKLEGTTLKHGTWKYYDQFSGKVDKKEDWVFDKLKTKGDDDNLAPIAVTDNPSNTNSNTKTKAATTDGDEELDNKKKLPKPQAVLDYEKKNAGKKKIRVRDGATGY</sequence>
<organism evidence="3 4">
    <name type="scientific">Paraflavisolibacter caeni</name>
    <dbReference type="NCBI Taxonomy" id="2982496"/>
    <lineage>
        <taxon>Bacteria</taxon>
        <taxon>Pseudomonadati</taxon>
        <taxon>Bacteroidota</taxon>
        <taxon>Chitinophagia</taxon>
        <taxon>Chitinophagales</taxon>
        <taxon>Chitinophagaceae</taxon>
        <taxon>Paraflavisolibacter</taxon>
    </lineage>
</organism>
<evidence type="ECO:0000256" key="2">
    <source>
        <dbReference type="SAM" id="SignalP"/>
    </source>
</evidence>
<feature type="compositionally biased region" description="Low complexity" evidence="1">
    <location>
        <begin position="188"/>
        <end position="205"/>
    </location>
</feature>
<protein>
    <recommendedName>
        <fullName evidence="5">MORN repeat variant</fullName>
    </recommendedName>
</protein>
<keyword evidence="2" id="KW-0732">Signal</keyword>
<reference evidence="3" key="2">
    <citation type="submission" date="2023-04" db="EMBL/GenBank/DDBJ databases">
        <title>Paracnuella aquatica gen. nov., sp. nov., a member of the family Chitinophagaceae isolated from a hot spring.</title>
        <authorList>
            <person name="Wang C."/>
        </authorList>
    </citation>
    <scope>NUCLEOTIDE SEQUENCE</scope>
    <source>
        <strain evidence="3">LB-8</strain>
    </source>
</reference>
<evidence type="ECO:0000256" key="1">
    <source>
        <dbReference type="SAM" id="MobiDB-lite"/>
    </source>
</evidence>
<evidence type="ECO:0000313" key="4">
    <source>
        <dbReference type="Proteomes" id="UP001155483"/>
    </source>
</evidence>
<evidence type="ECO:0000313" key="3">
    <source>
        <dbReference type="EMBL" id="MCU7550032.1"/>
    </source>
</evidence>
<dbReference type="Proteomes" id="UP001155483">
    <property type="component" value="Unassembled WGS sequence"/>
</dbReference>
<accession>A0A9X2XWN1</accession>
<name>A0A9X2XWN1_9BACT</name>
<keyword evidence="4" id="KW-1185">Reference proteome</keyword>
<dbReference type="SUPFAM" id="SSF82185">
    <property type="entry name" value="Histone H3 K4-specific methyltransferase SET7/9 N-terminal domain"/>
    <property type="match status" value="1"/>
</dbReference>
<dbReference type="AlphaFoldDB" id="A0A9X2XWN1"/>
<dbReference type="RefSeq" id="WP_279297473.1">
    <property type="nucleotide sequence ID" value="NZ_JAOTIF010000009.1"/>
</dbReference>
<comment type="caution">
    <text evidence="3">The sequence shown here is derived from an EMBL/GenBank/DDBJ whole genome shotgun (WGS) entry which is preliminary data.</text>
</comment>
<evidence type="ECO:0008006" key="5">
    <source>
        <dbReference type="Google" id="ProtNLM"/>
    </source>
</evidence>
<reference evidence="3" key="1">
    <citation type="submission" date="2022-09" db="EMBL/GenBank/DDBJ databases">
        <authorList>
            <person name="Yuan C."/>
            <person name="Ke Z."/>
        </authorList>
    </citation>
    <scope>NUCLEOTIDE SEQUENCE</scope>
    <source>
        <strain evidence="3">LB-8</strain>
    </source>
</reference>
<dbReference type="EMBL" id="JAOTIF010000009">
    <property type="protein sequence ID" value="MCU7550032.1"/>
    <property type="molecule type" value="Genomic_DNA"/>
</dbReference>
<proteinExistence type="predicted"/>
<dbReference type="Gene3D" id="2.20.110.10">
    <property type="entry name" value="Histone H3 K4-specific methyltransferase SET7/9 N-terminal domain"/>
    <property type="match status" value="1"/>
</dbReference>
<feature type="chain" id="PRO_5040993056" description="MORN repeat variant" evidence="2">
    <location>
        <begin position="18"/>
        <end position="245"/>
    </location>
</feature>
<feature type="region of interest" description="Disordered" evidence="1">
    <location>
        <begin position="180"/>
        <end position="245"/>
    </location>
</feature>